<dbReference type="InterPro" id="IPR052421">
    <property type="entry name" value="PCW_Enzyme_Inhibitor"/>
</dbReference>
<evidence type="ECO:0000256" key="4">
    <source>
        <dbReference type="SAM" id="SignalP"/>
    </source>
</evidence>
<dbReference type="InterPro" id="IPR035513">
    <property type="entry name" value="Invertase/methylesterase_inhib"/>
</dbReference>
<feature type="domain" description="Pectinesterase inhibitor" evidence="5">
    <location>
        <begin position="23"/>
        <end position="164"/>
    </location>
</feature>
<evidence type="ECO:0000256" key="2">
    <source>
        <dbReference type="ARBA" id="ARBA00023157"/>
    </source>
</evidence>
<feature type="chain" id="PRO_5042112904" description="Pectinesterase inhibitor domain-containing protein" evidence="4">
    <location>
        <begin position="19"/>
        <end position="168"/>
    </location>
</feature>
<organism evidence="6 7">
    <name type="scientific">Dipteronia dyeriana</name>
    <dbReference type="NCBI Taxonomy" id="168575"/>
    <lineage>
        <taxon>Eukaryota</taxon>
        <taxon>Viridiplantae</taxon>
        <taxon>Streptophyta</taxon>
        <taxon>Embryophyta</taxon>
        <taxon>Tracheophyta</taxon>
        <taxon>Spermatophyta</taxon>
        <taxon>Magnoliopsida</taxon>
        <taxon>eudicotyledons</taxon>
        <taxon>Gunneridae</taxon>
        <taxon>Pentapetalae</taxon>
        <taxon>rosids</taxon>
        <taxon>malvids</taxon>
        <taxon>Sapindales</taxon>
        <taxon>Sapindaceae</taxon>
        <taxon>Hippocastanoideae</taxon>
        <taxon>Acereae</taxon>
        <taxon>Dipteronia</taxon>
    </lineage>
</organism>
<name>A0AAD9TR44_9ROSI</name>
<dbReference type="EMBL" id="JANJYI010000008">
    <property type="protein sequence ID" value="KAK2640687.1"/>
    <property type="molecule type" value="Genomic_DNA"/>
</dbReference>
<dbReference type="SUPFAM" id="SSF101148">
    <property type="entry name" value="Plant invertase/pectin methylesterase inhibitor"/>
    <property type="match status" value="1"/>
</dbReference>
<dbReference type="AlphaFoldDB" id="A0AAD9TR44"/>
<dbReference type="PANTHER" id="PTHR36710">
    <property type="entry name" value="PECTINESTERASE INHIBITOR-LIKE"/>
    <property type="match status" value="1"/>
</dbReference>
<keyword evidence="2" id="KW-1015">Disulfide bond</keyword>
<feature type="signal peptide" evidence="4">
    <location>
        <begin position="1"/>
        <end position="18"/>
    </location>
</feature>
<gene>
    <name evidence="6" type="ORF">Ddye_028482</name>
</gene>
<dbReference type="NCBIfam" id="TIGR01614">
    <property type="entry name" value="PME_inhib"/>
    <property type="match status" value="1"/>
</dbReference>
<evidence type="ECO:0000256" key="1">
    <source>
        <dbReference type="ARBA" id="ARBA00022729"/>
    </source>
</evidence>
<dbReference type="PANTHER" id="PTHR36710:SF18">
    <property type="entry name" value="PECTINESTERASE INHIBITOR 5-RELATED"/>
    <property type="match status" value="1"/>
</dbReference>
<comment type="caution">
    <text evidence="6">The sequence shown here is derived from an EMBL/GenBank/DDBJ whole genome shotgun (WGS) entry which is preliminary data.</text>
</comment>
<accession>A0AAD9TR44</accession>
<protein>
    <recommendedName>
        <fullName evidence="5">Pectinesterase inhibitor domain-containing protein</fullName>
    </recommendedName>
</protein>
<keyword evidence="7" id="KW-1185">Reference proteome</keyword>
<evidence type="ECO:0000259" key="5">
    <source>
        <dbReference type="SMART" id="SM00856"/>
    </source>
</evidence>
<dbReference type="Gene3D" id="1.20.140.40">
    <property type="entry name" value="Invertase/pectin methylesterase inhibitor family protein"/>
    <property type="match status" value="1"/>
</dbReference>
<comment type="similarity">
    <text evidence="3">Belongs to the PMEI family.</text>
</comment>
<dbReference type="Pfam" id="PF04043">
    <property type="entry name" value="PMEI"/>
    <property type="match status" value="1"/>
</dbReference>
<dbReference type="InterPro" id="IPR006501">
    <property type="entry name" value="Pectinesterase_inhib_dom"/>
</dbReference>
<evidence type="ECO:0000313" key="6">
    <source>
        <dbReference type="EMBL" id="KAK2640687.1"/>
    </source>
</evidence>
<reference evidence="6" key="1">
    <citation type="journal article" date="2023" name="Plant J.">
        <title>Genome sequences and population genomics provide insights into the demographic history, inbreeding, and mutation load of two 'living fossil' tree species of Dipteronia.</title>
        <authorList>
            <person name="Feng Y."/>
            <person name="Comes H.P."/>
            <person name="Chen J."/>
            <person name="Zhu S."/>
            <person name="Lu R."/>
            <person name="Zhang X."/>
            <person name="Li P."/>
            <person name="Qiu J."/>
            <person name="Olsen K.M."/>
            <person name="Qiu Y."/>
        </authorList>
    </citation>
    <scope>NUCLEOTIDE SEQUENCE</scope>
    <source>
        <strain evidence="6">KIB01</strain>
    </source>
</reference>
<proteinExistence type="inferred from homology"/>
<dbReference type="Proteomes" id="UP001280121">
    <property type="component" value="Unassembled WGS sequence"/>
</dbReference>
<keyword evidence="1 4" id="KW-0732">Signal</keyword>
<dbReference type="SMART" id="SM00856">
    <property type="entry name" value="PMEI"/>
    <property type="match status" value="1"/>
</dbReference>
<dbReference type="GO" id="GO:0004857">
    <property type="term" value="F:enzyme inhibitor activity"/>
    <property type="evidence" value="ECO:0007669"/>
    <property type="project" value="InterPro"/>
</dbReference>
<evidence type="ECO:0000313" key="7">
    <source>
        <dbReference type="Proteomes" id="UP001280121"/>
    </source>
</evidence>
<sequence>MLFIVVHLLFVNQNTAMALVNNDAIPLIRKSCAVTRYPDTCVSVLEGDPCSRIAPDIKNLTRISMDIVYKEAIELKSLFIKARECVTDPVLKRNIDFCIREFETCSFNMKTYGIPRVENGDYEGAINEVFYCIDCSSNCTNAGTKLFNKEIETFFNFSTVAIDLSLSV</sequence>
<evidence type="ECO:0000256" key="3">
    <source>
        <dbReference type="ARBA" id="ARBA00038471"/>
    </source>
</evidence>